<evidence type="ECO:0000313" key="10">
    <source>
        <dbReference type="RefSeq" id="XP_022240899.1"/>
    </source>
</evidence>
<dbReference type="GeneID" id="106458651"/>
<keyword evidence="5" id="KW-0638">Presynaptic neurotoxin</keyword>
<dbReference type="SMART" id="SM00248">
    <property type="entry name" value="ANK"/>
    <property type="match status" value="5"/>
</dbReference>
<keyword evidence="7" id="KW-0472">Membrane</keyword>
<evidence type="ECO:0000256" key="2">
    <source>
        <dbReference type="ARBA" id="ARBA00022483"/>
    </source>
</evidence>
<evidence type="ECO:0000256" key="6">
    <source>
        <dbReference type="ARBA" id="ARBA00023043"/>
    </source>
</evidence>
<dbReference type="RefSeq" id="XP_022240899.1">
    <property type="nucleotide sequence ID" value="XM_022385191.1"/>
</dbReference>
<evidence type="ECO:0000256" key="1">
    <source>
        <dbReference type="ARBA" id="ARBA00004175"/>
    </source>
</evidence>
<dbReference type="PANTHER" id="PTHR24201">
    <property type="entry name" value="ANK_REP_REGION DOMAIN-CONTAINING PROTEIN"/>
    <property type="match status" value="1"/>
</dbReference>
<evidence type="ECO:0000313" key="9">
    <source>
        <dbReference type="Proteomes" id="UP000694941"/>
    </source>
</evidence>
<proteinExistence type="predicted"/>
<gene>
    <name evidence="10" type="primary">LOC106458651</name>
</gene>
<keyword evidence="3" id="KW-1052">Target cell membrane</keyword>
<dbReference type="Gene3D" id="1.25.40.20">
    <property type="entry name" value="Ankyrin repeat-containing domain"/>
    <property type="match status" value="1"/>
</dbReference>
<name>A0ABM1SB94_LIMPO</name>
<dbReference type="InterPro" id="IPR036770">
    <property type="entry name" value="Ankyrin_rpt-contain_sf"/>
</dbReference>
<keyword evidence="5" id="KW-0800">Toxin</keyword>
<protein>
    <submittedName>
        <fullName evidence="10">Ankyrin repeat domain-containing protein 10-like</fullName>
    </submittedName>
</protein>
<evidence type="ECO:0000256" key="7">
    <source>
        <dbReference type="ARBA" id="ARBA00023298"/>
    </source>
</evidence>
<feature type="repeat" description="ANK" evidence="8">
    <location>
        <begin position="22"/>
        <end position="54"/>
    </location>
</feature>
<evidence type="ECO:0000256" key="4">
    <source>
        <dbReference type="ARBA" id="ARBA00022737"/>
    </source>
</evidence>
<comment type="subcellular location">
    <subcellularLocation>
        <location evidence="1">Target cell membrane</location>
    </subcellularLocation>
</comment>
<keyword evidence="9" id="KW-1185">Reference proteome</keyword>
<dbReference type="InterPro" id="IPR002110">
    <property type="entry name" value="Ankyrin_rpt"/>
</dbReference>
<dbReference type="PROSITE" id="PS50297">
    <property type="entry name" value="ANK_REP_REGION"/>
    <property type="match status" value="2"/>
</dbReference>
<feature type="repeat" description="ANK" evidence="8">
    <location>
        <begin position="94"/>
        <end position="126"/>
    </location>
</feature>
<dbReference type="InterPro" id="IPR050776">
    <property type="entry name" value="Ank_Repeat/CDKN_Inhibitor"/>
</dbReference>
<dbReference type="SUPFAM" id="SSF48403">
    <property type="entry name" value="Ankyrin repeat"/>
    <property type="match status" value="1"/>
</dbReference>
<reference evidence="10" key="1">
    <citation type="submission" date="2025-08" db="UniProtKB">
        <authorList>
            <consortium name="RefSeq"/>
        </authorList>
    </citation>
    <scope>IDENTIFICATION</scope>
    <source>
        <tissue evidence="10">Muscle</tissue>
    </source>
</reference>
<evidence type="ECO:0000256" key="8">
    <source>
        <dbReference type="PROSITE-ProRule" id="PRU00023"/>
    </source>
</evidence>
<dbReference type="Proteomes" id="UP000694941">
    <property type="component" value="Unplaced"/>
</dbReference>
<keyword evidence="7" id="KW-1053">Target membrane</keyword>
<evidence type="ECO:0000256" key="3">
    <source>
        <dbReference type="ARBA" id="ARBA00022537"/>
    </source>
</evidence>
<sequence length="357" mass="39623">MTHVEENQLEEVWCENNEFIFHSKFPLHRACRDGDVQALSFLLKSGSHSLLEEDTFYGWTPSHWAAYFGKFDCLQKVISGDPSTVYIDIKSSKFLQTPTHIASFADHSRCLLWLLQVGANVNSQDYLGETPLHKAARTGSMECVTLLSAMGADVRITNNNGQTPTSLATMCGHHAVASFLGETEPRMAQNSMGVNGNSDMFPERNLTNGIYQNGFHLNGSAGMNGIFKDSRQDMMETGNSDGNLSHSVTMNHLPILGRKRSFEGLEEAESKRMRTEGPFVIRGLMQYPLENAAATRGVTFFGNPNSINNNNCQILPCNVSIVNAPNSSVLEHLSLRQHEQGYNHIFMESMISQIHGC</sequence>
<keyword evidence="5" id="KW-0528">Neurotoxin</keyword>
<organism evidence="9 10">
    <name type="scientific">Limulus polyphemus</name>
    <name type="common">Atlantic horseshoe crab</name>
    <dbReference type="NCBI Taxonomy" id="6850"/>
    <lineage>
        <taxon>Eukaryota</taxon>
        <taxon>Metazoa</taxon>
        <taxon>Ecdysozoa</taxon>
        <taxon>Arthropoda</taxon>
        <taxon>Chelicerata</taxon>
        <taxon>Merostomata</taxon>
        <taxon>Xiphosura</taxon>
        <taxon>Limulidae</taxon>
        <taxon>Limulus</taxon>
    </lineage>
</organism>
<dbReference type="PANTHER" id="PTHR24201:SF17">
    <property type="entry name" value="ANKYRIN REPEAT DOMAIN-CONTAINING PROTEIN 10-LIKE ISOFORM X1"/>
    <property type="match status" value="1"/>
</dbReference>
<accession>A0ABM1SB94</accession>
<keyword evidence="6 8" id="KW-0040">ANK repeat</keyword>
<dbReference type="Pfam" id="PF12796">
    <property type="entry name" value="Ank_2"/>
    <property type="match status" value="2"/>
</dbReference>
<evidence type="ECO:0000256" key="5">
    <source>
        <dbReference type="ARBA" id="ARBA00023028"/>
    </source>
</evidence>
<dbReference type="PROSITE" id="PS50088">
    <property type="entry name" value="ANK_REPEAT"/>
    <property type="match status" value="3"/>
</dbReference>
<keyword evidence="2" id="KW-0268">Exocytosis</keyword>
<feature type="repeat" description="ANK" evidence="8">
    <location>
        <begin position="127"/>
        <end position="159"/>
    </location>
</feature>
<keyword evidence="4" id="KW-0677">Repeat</keyword>